<reference evidence="1" key="1">
    <citation type="submission" date="2020-11" db="EMBL/GenBank/DDBJ databases">
        <title>Adaptations for nitrogen fixation in a non-lichenized fungal sporocarp promotes dispersal by wood-feeding termites.</title>
        <authorList>
            <consortium name="DOE Joint Genome Institute"/>
            <person name="Koch R.A."/>
            <person name="Yoon G."/>
            <person name="Arayal U."/>
            <person name="Lail K."/>
            <person name="Amirebrahimi M."/>
            <person name="Labutti K."/>
            <person name="Lipzen A."/>
            <person name="Riley R."/>
            <person name="Barry K."/>
            <person name="Henrissat B."/>
            <person name="Grigoriev I.V."/>
            <person name="Herr J.R."/>
            <person name="Aime M.C."/>
        </authorList>
    </citation>
    <scope>NUCLEOTIDE SEQUENCE</scope>
    <source>
        <strain evidence="1">MCA 3950</strain>
    </source>
</reference>
<dbReference type="EMBL" id="MU250527">
    <property type="protein sequence ID" value="KAG7449990.1"/>
    <property type="molecule type" value="Genomic_DNA"/>
</dbReference>
<organism evidence="1 2">
    <name type="scientific">Guyanagaster necrorhizus</name>
    <dbReference type="NCBI Taxonomy" id="856835"/>
    <lineage>
        <taxon>Eukaryota</taxon>
        <taxon>Fungi</taxon>
        <taxon>Dikarya</taxon>
        <taxon>Basidiomycota</taxon>
        <taxon>Agaricomycotina</taxon>
        <taxon>Agaricomycetes</taxon>
        <taxon>Agaricomycetidae</taxon>
        <taxon>Agaricales</taxon>
        <taxon>Marasmiineae</taxon>
        <taxon>Physalacriaceae</taxon>
        <taxon>Guyanagaster</taxon>
    </lineage>
</organism>
<evidence type="ECO:0000313" key="1">
    <source>
        <dbReference type="EMBL" id="KAG7449990.1"/>
    </source>
</evidence>
<comment type="caution">
    <text evidence="1">The sequence shown here is derived from an EMBL/GenBank/DDBJ whole genome shotgun (WGS) entry which is preliminary data.</text>
</comment>
<protein>
    <submittedName>
        <fullName evidence="1">Uncharacterized protein</fullName>
    </submittedName>
</protein>
<dbReference type="RefSeq" id="XP_043043490.1">
    <property type="nucleotide sequence ID" value="XM_043181622.1"/>
</dbReference>
<evidence type="ECO:0000313" key="2">
    <source>
        <dbReference type="Proteomes" id="UP000812287"/>
    </source>
</evidence>
<proteinExistence type="predicted"/>
<accession>A0A9P8AW49</accession>
<name>A0A9P8AW49_9AGAR</name>
<gene>
    <name evidence="1" type="ORF">BT62DRAFT_618717</name>
</gene>
<keyword evidence="2" id="KW-1185">Reference proteome</keyword>
<dbReference type="AlphaFoldDB" id="A0A9P8AW49"/>
<sequence length="86" mass="9476">MATAYSGSDTFNLSAKRIRKDGPLGGLHLSTCVPLAACSGFFHFTGTKDLVVDAYWLIYLDFVNAILDDRPNYPASQIAFRTKNND</sequence>
<dbReference type="GeneID" id="66103918"/>
<dbReference type="Proteomes" id="UP000812287">
    <property type="component" value="Unassembled WGS sequence"/>
</dbReference>